<feature type="domain" description="Aminoglycoside phosphotransferase" evidence="1">
    <location>
        <begin position="7"/>
        <end position="172"/>
    </location>
</feature>
<evidence type="ECO:0000313" key="3">
    <source>
        <dbReference type="Proteomes" id="UP000467700"/>
    </source>
</evidence>
<proteinExistence type="predicted"/>
<keyword evidence="3" id="KW-1185">Reference proteome</keyword>
<dbReference type="Proteomes" id="UP000467700">
    <property type="component" value="Unassembled WGS sequence"/>
</dbReference>
<gene>
    <name evidence="2" type="ORF">AAE3_LOCUS10715</name>
</gene>
<dbReference type="SUPFAM" id="SSF56112">
    <property type="entry name" value="Protein kinase-like (PK-like)"/>
    <property type="match status" value="1"/>
</dbReference>
<dbReference type="Pfam" id="PF01636">
    <property type="entry name" value="APH"/>
    <property type="match status" value="1"/>
</dbReference>
<dbReference type="EMBL" id="CACVBS010000068">
    <property type="protein sequence ID" value="CAA7268380.1"/>
    <property type="molecule type" value="Genomic_DNA"/>
</dbReference>
<protein>
    <recommendedName>
        <fullName evidence="1">Aminoglycoside phosphotransferase domain-containing protein</fullName>
    </recommendedName>
</protein>
<dbReference type="OrthoDB" id="8300194at2759"/>
<comment type="caution">
    <text evidence="2">The sequence shown here is derived from an EMBL/GenBank/DDBJ whole genome shotgun (WGS) entry which is preliminary data.</text>
</comment>
<evidence type="ECO:0000313" key="2">
    <source>
        <dbReference type="EMBL" id="CAA7268380.1"/>
    </source>
</evidence>
<organism evidence="2 3">
    <name type="scientific">Cyclocybe aegerita</name>
    <name type="common">Black poplar mushroom</name>
    <name type="synonym">Agrocybe aegerita</name>
    <dbReference type="NCBI Taxonomy" id="1973307"/>
    <lineage>
        <taxon>Eukaryota</taxon>
        <taxon>Fungi</taxon>
        <taxon>Dikarya</taxon>
        <taxon>Basidiomycota</taxon>
        <taxon>Agaricomycotina</taxon>
        <taxon>Agaricomycetes</taxon>
        <taxon>Agaricomycetidae</taxon>
        <taxon>Agaricales</taxon>
        <taxon>Agaricineae</taxon>
        <taxon>Bolbitiaceae</taxon>
        <taxon>Cyclocybe</taxon>
    </lineage>
</organism>
<name>A0A8S0WFW1_CYCAE</name>
<sequence length="222" mass="25832">MEFVARNTTIPVPRVLDFFEIKGYRHLVQEYVEGDVLEDVWPKMTEEQRHDAVLQLKGFMDQLRSLQPPQPGRVQAVDGGPLNDPRISRSRSWGPFISNIDFGEFSFRGAVKKNLDKYPGAAALYAKVEERTWNTVFSHGDLGPHNILWKDGRIVSVIDWEYAGWFPEYWEYTRTFLATGLFPQDENRCSFWRLFDSVVDRYPDELAIEQLLAANFDGFYIL</sequence>
<dbReference type="CDD" id="cd05120">
    <property type="entry name" value="APH_ChoK_like"/>
    <property type="match status" value="1"/>
</dbReference>
<dbReference type="InterPro" id="IPR011009">
    <property type="entry name" value="Kinase-like_dom_sf"/>
</dbReference>
<dbReference type="AlphaFoldDB" id="A0A8S0WFW1"/>
<evidence type="ECO:0000259" key="1">
    <source>
        <dbReference type="Pfam" id="PF01636"/>
    </source>
</evidence>
<dbReference type="PANTHER" id="PTHR21310">
    <property type="entry name" value="AMINOGLYCOSIDE PHOSPHOTRANSFERASE-RELATED-RELATED"/>
    <property type="match status" value="1"/>
</dbReference>
<dbReference type="Gene3D" id="3.90.1200.10">
    <property type="match status" value="1"/>
</dbReference>
<reference evidence="2 3" key="1">
    <citation type="submission" date="2020-01" db="EMBL/GenBank/DDBJ databases">
        <authorList>
            <person name="Gupta K D."/>
        </authorList>
    </citation>
    <scope>NUCLEOTIDE SEQUENCE [LARGE SCALE GENOMIC DNA]</scope>
</reference>
<dbReference type="PANTHER" id="PTHR21310:SF58">
    <property type="entry name" value="AMINOGLYCOSIDE PHOSPHOTRANSFERASE DOMAIN-CONTAINING PROTEIN"/>
    <property type="match status" value="1"/>
</dbReference>
<accession>A0A8S0WFW1</accession>
<dbReference type="InterPro" id="IPR002575">
    <property type="entry name" value="Aminoglycoside_PTrfase"/>
</dbReference>
<dbReference type="InterPro" id="IPR051678">
    <property type="entry name" value="AGP_Transferase"/>
</dbReference>